<sequence>MATWTRTLTRPDGQSFRFDPGSFALELLVSGGPGELRVFEALHAPDDLAAWLADSRLAATAPFTAADVRVTEAELAAVKELRDAFWRVARSMVRGGDLPSADLDVLNAATAETPRPVVDPHTRALTWARPITGTQVLGAAARDAVELVARGGVRECSADNCGLLFVDTSRAGNRRWCSMERCGNRHKVRAHRARHETETAEAQ</sequence>
<dbReference type="InterPro" id="IPR021005">
    <property type="entry name" value="Znf_CGNR"/>
</dbReference>
<dbReference type="Gene3D" id="1.10.3300.10">
    <property type="entry name" value="Jann2411-like domain"/>
    <property type="match status" value="1"/>
</dbReference>
<name>A0A2P8HX17_SACCR</name>
<feature type="domain" description="Zinc finger CGNR" evidence="1">
    <location>
        <begin position="153"/>
        <end position="195"/>
    </location>
</feature>
<dbReference type="PANTHER" id="PTHR35525:SF3">
    <property type="entry name" value="BLL6575 PROTEIN"/>
    <property type="match status" value="1"/>
</dbReference>
<dbReference type="EMBL" id="PYAX01000023">
    <property type="protein sequence ID" value="PSL50724.1"/>
    <property type="molecule type" value="Genomic_DNA"/>
</dbReference>
<dbReference type="PANTHER" id="PTHR35525">
    <property type="entry name" value="BLL6575 PROTEIN"/>
    <property type="match status" value="1"/>
</dbReference>
<dbReference type="SUPFAM" id="SSF160904">
    <property type="entry name" value="Jann2411-like"/>
    <property type="match status" value="1"/>
</dbReference>
<dbReference type="AlphaFoldDB" id="A0A2P8HX17"/>
<gene>
    <name evidence="2" type="ORF">B0I31_12382</name>
</gene>
<dbReference type="Pfam" id="PF11706">
    <property type="entry name" value="zf-CGNR"/>
    <property type="match status" value="1"/>
</dbReference>
<comment type="caution">
    <text evidence="2">The sequence shown here is derived from an EMBL/GenBank/DDBJ whole genome shotgun (WGS) entry which is preliminary data.</text>
</comment>
<organism evidence="2 3">
    <name type="scientific">Saccharothrix carnea</name>
    <dbReference type="NCBI Taxonomy" id="1280637"/>
    <lineage>
        <taxon>Bacteria</taxon>
        <taxon>Bacillati</taxon>
        <taxon>Actinomycetota</taxon>
        <taxon>Actinomycetes</taxon>
        <taxon>Pseudonocardiales</taxon>
        <taxon>Pseudonocardiaceae</taxon>
        <taxon>Saccharothrix</taxon>
    </lineage>
</organism>
<proteinExistence type="predicted"/>
<evidence type="ECO:0000313" key="3">
    <source>
        <dbReference type="Proteomes" id="UP000241118"/>
    </source>
</evidence>
<evidence type="ECO:0000259" key="1">
    <source>
        <dbReference type="Pfam" id="PF11706"/>
    </source>
</evidence>
<accession>A0A2P8HX17</accession>
<protein>
    <submittedName>
        <fullName evidence="2">Putative RNA-binding Zn ribbon-like protein</fullName>
    </submittedName>
</protein>
<dbReference type="RefSeq" id="WP_106620120.1">
    <property type="nucleotide sequence ID" value="NZ_PYAX01000023.1"/>
</dbReference>
<keyword evidence="3" id="KW-1185">Reference proteome</keyword>
<evidence type="ECO:0000313" key="2">
    <source>
        <dbReference type="EMBL" id="PSL50724.1"/>
    </source>
</evidence>
<dbReference type="Proteomes" id="UP000241118">
    <property type="component" value="Unassembled WGS sequence"/>
</dbReference>
<dbReference type="OrthoDB" id="123307at2"/>
<dbReference type="InterPro" id="IPR010852">
    <property type="entry name" value="ABATE"/>
</dbReference>
<dbReference type="InterPro" id="IPR023286">
    <property type="entry name" value="ABATE_dom_sf"/>
</dbReference>
<reference evidence="2 3" key="1">
    <citation type="submission" date="2018-03" db="EMBL/GenBank/DDBJ databases">
        <title>Genomic Encyclopedia of Type Strains, Phase III (KMG-III): the genomes of soil and plant-associated and newly described type strains.</title>
        <authorList>
            <person name="Whitman W."/>
        </authorList>
    </citation>
    <scope>NUCLEOTIDE SEQUENCE [LARGE SCALE GENOMIC DNA]</scope>
    <source>
        <strain evidence="2 3">CGMCC 4.7097</strain>
    </source>
</reference>
<dbReference type="Pfam" id="PF07336">
    <property type="entry name" value="ABATE"/>
    <property type="match status" value="1"/>
</dbReference>